<sequence>MLKQLIADRLGIGASNQHLYHRSQELQNNECIGVSKRTNRKKAPTPVTLQLLVGSTVNVRAGDIVVGLWTSDACTVGQMKEKVCAWLGYDTVDYAVFVGLKRTNDKAKIGDCRLLNGEELRFEKRSLSVCGQPIVWLRKRMARWGNTSSVQPVAAAIAAANAYSSPANIGQLVTAR</sequence>
<accession>A0ACC1IVE6</accession>
<evidence type="ECO:0000313" key="1">
    <source>
        <dbReference type="EMBL" id="KAJ1901556.1"/>
    </source>
</evidence>
<comment type="caution">
    <text evidence="1">The sequence shown here is derived from an EMBL/GenBank/DDBJ whole genome shotgun (WGS) entry which is preliminary data.</text>
</comment>
<proteinExistence type="predicted"/>
<protein>
    <submittedName>
        <fullName evidence="1">Uncharacterized protein</fullName>
    </submittedName>
</protein>
<evidence type="ECO:0000313" key="2">
    <source>
        <dbReference type="Proteomes" id="UP001150581"/>
    </source>
</evidence>
<dbReference type="Proteomes" id="UP001150581">
    <property type="component" value="Unassembled WGS sequence"/>
</dbReference>
<reference evidence="1" key="1">
    <citation type="submission" date="2022-07" db="EMBL/GenBank/DDBJ databases">
        <title>Phylogenomic reconstructions and comparative analyses of Kickxellomycotina fungi.</title>
        <authorList>
            <person name="Reynolds N.K."/>
            <person name="Stajich J.E."/>
            <person name="Barry K."/>
            <person name="Grigoriev I.V."/>
            <person name="Crous P."/>
            <person name="Smith M.E."/>
        </authorList>
    </citation>
    <scope>NUCLEOTIDE SEQUENCE</scope>
    <source>
        <strain evidence="1">Benny 63K</strain>
    </source>
</reference>
<keyword evidence="2" id="KW-1185">Reference proteome</keyword>
<dbReference type="EMBL" id="JANBPG010000023">
    <property type="protein sequence ID" value="KAJ1901556.1"/>
    <property type="molecule type" value="Genomic_DNA"/>
</dbReference>
<gene>
    <name evidence="1" type="ORF">LPJ66_000690</name>
</gene>
<name>A0ACC1IVE6_9FUNG</name>
<organism evidence="1 2">
    <name type="scientific">Kickxella alabastrina</name>
    <dbReference type="NCBI Taxonomy" id="61397"/>
    <lineage>
        <taxon>Eukaryota</taxon>
        <taxon>Fungi</taxon>
        <taxon>Fungi incertae sedis</taxon>
        <taxon>Zoopagomycota</taxon>
        <taxon>Kickxellomycotina</taxon>
        <taxon>Kickxellomycetes</taxon>
        <taxon>Kickxellales</taxon>
        <taxon>Kickxellaceae</taxon>
        <taxon>Kickxella</taxon>
    </lineage>
</organism>